<evidence type="ECO:0000313" key="2">
    <source>
        <dbReference type="EMBL" id="SFT50481.1"/>
    </source>
</evidence>
<dbReference type="Proteomes" id="UP000183371">
    <property type="component" value="Unassembled WGS sequence"/>
</dbReference>
<feature type="transmembrane region" description="Helical" evidence="1">
    <location>
        <begin position="64"/>
        <end position="82"/>
    </location>
</feature>
<dbReference type="EMBL" id="FPBD01000001">
    <property type="protein sequence ID" value="SFT50481.1"/>
    <property type="molecule type" value="Genomic_DNA"/>
</dbReference>
<name>A0A1I6YJS8_9HYPH</name>
<accession>A0A1I6YJS8</accession>
<evidence type="ECO:0000313" key="3">
    <source>
        <dbReference type="Proteomes" id="UP000183371"/>
    </source>
</evidence>
<keyword evidence="1" id="KW-0812">Transmembrane</keyword>
<gene>
    <name evidence="2" type="ORF">SAMN05444141_101912</name>
</gene>
<keyword evidence="1" id="KW-1133">Transmembrane helix</keyword>
<reference evidence="3" key="1">
    <citation type="submission" date="2016-10" db="EMBL/GenBank/DDBJ databases">
        <authorList>
            <person name="Varghese N."/>
            <person name="Submissions S."/>
        </authorList>
    </citation>
    <scope>NUCLEOTIDE SEQUENCE [LARGE SCALE GENOMIC DNA]</scope>
    <source>
        <strain evidence="3">DSM 17465</strain>
    </source>
</reference>
<protein>
    <submittedName>
        <fullName evidence="2">Uncharacterized protein</fullName>
    </submittedName>
</protein>
<keyword evidence="3" id="KW-1185">Reference proteome</keyword>
<dbReference type="AlphaFoldDB" id="A0A1I6YJS8"/>
<feature type="transmembrane region" description="Helical" evidence="1">
    <location>
        <begin position="94"/>
        <end position="112"/>
    </location>
</feature>
<sequence>MFDWCFDRIDRSARWLVADIKRTHAAMFLIDSLVVILCWIILTDIYVLYGQSQDLLSVPRGKKQWILAGLCFPMIHYALTPWGQRWIKRSAQSFSVAILVVSIGGAFLGFALTDHARTQAVLAGYQSCDQTFLEDLRRDDETLVAPGVLCPPTSSNGKPYPPPD</sequence>
<feature type="transmembrane region" description="Helical" evidence="1">
    <location>
        <begin position="28"/>
        <end position="49"/>
    </location>
</feature>
<proteinExistence type="predicted"/>
<dbReference type="RefSeq" id="WP_054783203.1">
    <property type="nucleotide sequence ID" value="NZ_FPBD01000001.1"/>
</dbReference>
<organism evidence="2 3">
    <name type="scientific">Pseudovibrio denitrificans</name>
    <dbReference type="NCBI Taxonomy" id="258256"/>
    <lineage>
        <taxon>Bacteria</taxon>
        <taxon>Pseudomonadati</taxon>
        <taxon>Pseudomonadota</taxon>
        <taxon>Alphaproteobacteria</taxon>
        <taxon>Hyphomicrobiales</taxon>
        <taxon>Stappiaceae</taxon>
        <taxon>Pseudovibrio</taxon>
    </lineage>
</organism>
<keyword evidence="1" id="KW-0472">Membrane</keyword>
<evidence type="ECO:0000256" key="1">
    <source>
        <dbReference type="SAM" id="Phobius"/>
    </source>
</evidence>